<evidence type="ECO:0000259" key="2">
    <source>
        <dbReference type="Pfam" id="PF12680"/>
    </source>
</evidence>
<dbReference type="SUPFAM" id="SSF54427">
    <property type="entry name" value="NTF2-like"/>
    <property type="match status" value="1"/>
</dbReference>
<feature type="signal peptide" evidence="1">
    <location>
        <begin position="1"/>
        <end position="27"/>
    </location>
</feature>
<dbReference type="InterPro" id="IPR032710">
    <property type="entry name" value="NTF2-like_dom_sf"/>
</dbReference>
<gene>
    <name evidence="3" type="ORF">EH32_08460</name>
</gene>
<evidence type="ECO:0000313" key="3">
    <source>
        <dbReference type="EMBL" id="KEO96705.1"/>
    </source>
</evidence>
<keyword evidence="1" id="KW-0732">Signal</keyword>
<dbReference type="CDD" id="cd00531">
    <property type="entry name" value="NTF2_like"/>
    <property type="match status" value="1"/>
</dbReference>
<dbReference type="InterPro" id="IPR037401">
    <property type="entry name" value="SnoaL-like"/>
</dbReference>
<evidence type="ECO:0000313" key="4">
    <source>
        <dbReference type="Proteomes" id="UP000027866"/>
    </source>
</evidence>
<dbReference type="AlphaFoldDB" id="A0A074MVA5"/>
<protein>
    <recommendedName>
        <fullName evidence="2">SnoaL-like domain-containing protein</fullName>
    </recommendedName>
</protein>
<feature type="chain" id="PRO_5001697394" description="SnoaL-like domain-containing protein" evidence="1">
    <location>
        <begin position="28"/>
        <end position="183"/>
    </location>
</feature>
<organism evidence="3 4">
    <name type="scientific">Erythrobacter litoralis</name>
    <dbReference type="NCBI Taxonomy" id="39960"/>
    <lineage>
        <taxon>Bacteria</taxon>
        <taxon>Pseudomonadati</taxon>
        <taxon>Pseudomonadota</taxon>
        <taxon>Alphaproteobacteria</taxon>
        <taxon>Sphingomonadales</taxon>
        <taxon>Erythrobacteraceae</taxon>
        <taxon>Erythrobacter/Porphyrobacter group</taxon>
        <taxon>Erythrobacter</taxon>
    </lineage>
</organism>
<proteinExistence type="predicted"/>
<comment type="caution">
    <text evidence="3">The sequence shown here is derived from an EMBL/GenBank/DDBJ whole genome shotgun (WGS) entry which is preliminary data.</text>
</comment>
<dbReference type="EMBL" id="JMIX01000004">
    <property type="protein sequence ID" value="KEO96705.1"/>
    <property type="molecule type" value="Genomic_DNA"/>
</dbReference>
<dbReference type="KEGG" id="elq:Ga0102493_11597"/>
<dbReference type="Pfam" id="PF12680">
    <property type="entry name" value="SnoaL_2"/>
    <property type="match status" value="1"/>
</dbReference>
<sequence length="183" mass="20263">MRLSRLLAPLAALALVSCVGIEPPVAATPTNERSSAGLIEAGAHWQVLYEAGEWAELRTLYADDAVLMTQGQPRIEGADAILAFLQRLPEAGAQVAFRFEPEEAVVEGETGFVTAKYRMDIAFPGKQPSVVVGRSFLVYRWQDGMWKLWRDIDNLAPDVTPQDFARQAISSTQRRRPSRPLQP</sequence>
<dbReference type="Proteomes" id="UP000027866">
    <property type="component" value="Unassembled WGS sequence"/>
</dbReference>
<evidence type="ECO:0000256" key="1">
    <source>
        <dbReference type="SAM" id="SignalP"/>
    </source>
</evidence>
<dbReference type="Gene3D" id="3.10.450.50">
    <property type="match status" value="1"/>
</dbReference>
<dbReference type="OrthoDB" id="1633822at2"/>
<accession>A0A074MVA5</accession>
<dbReference type="RefSeq" id="WP_081845566.1">
    <property type="nucleotide sequence ID" value="NZ_CP017057.1"/>
</dbReference>
<feature type="domain" description="SnoaL-like" evidence="2">
    <location>
        <begin position="48"/>
        <end position="147"/>
    </location>
</feature>
<dbReference type="PROSITE" id="PS51257">
    <property type="entry name" value="PROKAR_LIPOPROTEIN"/>
    <property type="match status" value="1"/>
</dbReference>
<name>A0A074MVA5_9SPHN</name>
<reference evidence="3 4" key="1">
    <citation type="submission" date="2014-04" db="EMBL/GenBank/DDBJ databases">
        <title>A comprehensive comparison of genomes of Erythrobacter spp. Strains.</title>
        <authorList>
            <person name="Zheng Q."/>
        </authorList>
    </citation>
    <scope>NUCLEOTIDE SEQUENCE [LARGE SCALE GENOMIC DNA]</scope>
    <source>
        <strain evidence="3 4">DSM 8509</strain>
    </source>
</reference>
<keyword evidence="4" id="KW-1185">Reference proteome</keyword>